<evidence type="ECO:0008006" key="3">
    <source>
        <dbReference type="Google" id="ProtNLM"/>
    </source>
</evidence>
<dbReference type="AlphaFoldDB" id="A0A1W1DS73"/>
<gene>
    <name evidence="2" type="ORF">MNB_SUP05-7-159</name>
</gene>
<keyword evidence="1" id="KW-0472">Membrane</keyword>
<protein>
    <recommendedName>
        <fullName evidence="3">HrgC protein</fullName>
    </recommendedName>
</protein>
<feature type="transmembrane region" description="Helical" evidence="1">
    <location>
        <begin position="44"/>
        <end position="66"/>
    </location>
</feature>
<proteinExistence type="predicted"/>
<dbReference type="EMBL" id="FPHW01000137">
    <property type="protein sequence ID" value="SFV84496.1"/>
    <property type="molecule type" value="Genomic_DNA"/>
</dbReference>
<reference evidence="2" key="1">
    <citation type="submission" date="2016-10" db="EMBL/GenBank/DDBJ databases">
        <authorList>
            <person name="de Groot N.N."/>
        </authorList>
    </citation>
    <scope>NUCLEOTIDE SEQUENCE</scope>
</reference>
<name>A0A1W1DS73_9ZZZZ</name>
<sequence length="94" mass="10759">MAYTTLTLENRKTGEMKHAPVGFSWTSLCLFFCPAIYRRDWKSVALMMPLCILTLGLANIVFFFTYNKLYVKHLLAQGYTVKVHGASFVEKSDL</sequence>
<evidence type="ECO:0000256" key="1">
    <source>
        <dbReference type="SAM" id="Phobius"/>
    </source>
</evidence>
<keyword evidence="1" id="KW-1133">Transmembrane helix</keyword>
<accession>A0A1W1DS73</accession>
<organism evidence="2">
    <name type="scientific">hydrothermal vent metagenome</name>
    <dbReference type="NCBI Taxonomy" id="652676"/>
    <lineage>
        <taxon>unclassified sequences</taxon>
        <taxon>metagenomes</taxon>
        <taxon>ecological metagenomes</taxon>
    </lineage>
</organism>
<evidence type="ECO:0000313" key="2">
    <source>
        <dbReference type="EMBL" id="SFV84496.1"/>
    </source>
</evidence>
<feature type="transmembrane region" description="Helical" evidence="1">
    <location>
        <begin position="20"/>
        <end position="37"/>
    </location>
</feature>
<keyword evidence="1" id="KW-0812">Transmembrane</keyword>